<dbReference type="EMBL" id="PHQP01000047">
    <property type="protein sequence ID" value="RAV33765.1"/>
    <property type="molecule type" value="Genomic_DNA"/>
</dbReference>
<comment type="similarity">
    <text evidence="7">Belongs to the glycosyltransferase 87 family.</text>
</comment>
<proteinExistence type="inferred from homology"/>
<evidence type="ECO:0000256" key="8">
    <source>
        <dbReference type="SAM" id="MobiDB-lite"/>
    </source>
</evidence>
<evidence type="ECO:0000256" key="9">
    <source>
        <dbReference type="SAM" id="Phobius"/>
    </source>
</evidence>
<comment type="caution">
    <text evidence="10">The sequence shown here is derived from an EMBL/GenBank/DDBJ whole genome shotgun (WGS) entry which is preliminary data.</text>
</comment>
<evidence type="ECO:0000256" key="5">
    <source>
        <dbReference type="ARBA" id="ARBA00022989"/>
    </source>
</evidence>
<evidence type="ECO:0000256" key="6">
    <source>
        <dbReference type="ARBA" id="ARBA00023136"/>
    </source>
</evidence>
<dbReference type="InterPro" id="IPR018584">
    <property type="entry name" value="GT87"/>
</dbReference>
<dbReference type="Proteomes" id="UP000251047">
    <property type="component" value="Unassembled WGS sequence"/>
</dbReference>
<organism evidence="10 11">
    <name type="scientific">Corynebacterium heidelbergense</name>
    <dbReference type="NCBI Taxonomy" id="2055947"/>
    <lineage>
        <taxon>Bacteria</taxon>
        <taxon>Bacillati</taxon>
        <taxon>Actinomycetota</taxon>
        <taxon>Actinomycetes</taxon>
        <taxon>Mycobacteriales</taxon>
        <taxon>Corynebacteriaceae</taxon>
        <taxon>Corynebacterium</taxon>
    </lineage>
</organism>
<evidence type="ECO:0000313" key="10">
    <source>
        <dbReference type="EMBL" id="RAV33765.1"/>
    </source>
</evidence>
<feature type="transmembrane region" description="Helical" evidence="9">
    <location>
        <begin position="33"/>
        <end position="52"/>
    </location>
</feature>
<protein>
    <submittedName>
        <fullName evidence="10">Arabinofuranosyl transferase</fullName>
    </submittedName>
</protein>
<feature type="transmembrane region" description="Helical" evidence="9">
    <location>
        <begin position="157"/>
        <end position="182"/>
    </location>
</feature>
<name>A0A364VAT5_9CORY</name>
<accession>A0A364VAT5</accession>
<keyword evidence="6 9" id="KW-0472">Membrane</keyword>
<dbReference type="GO" id="GO:0016758">
    <property type="term" value="F:hexosyltransferase activity"/>
    <property type="evidence" value="ECO:0007669"/>
    <property type="project" value="InterPro"/>
</dbReference>
<dbReference type="GO" id="GO:0005886">
    <property type="term" value="C:plasma membrane"/>
    <property type="evidence" value="ECO:0007669"/>
    <property type="project" value="UniProtKB-SubCell"/>
</dbReference>
<gene>
    <name evidence="10" type="ORF">CWC39_06740</name>
</gene>
<feature type="transmembrane region" description="Helical" evidence="9">
    <location>
        <begin position="276"/>
        <end position="296"/>
    </location>
</feature>
<evidence type="ECO:0000256" key="7">
    <source>
        <dbReference type="ARBA" id="ARBA00024033"/>
    </source>
</evidence>
<evidence type="ECO:0000256" key="3">
    <source>
        <dbReference type="ARBA" id="ARBA00022679"/>
    </source>
</evidence>
<keyword evidence="5 9" id="KW-1133">Transmembrane helix</keyword>
<comment type="subcellular location">
    <subcellularLocation>
        <location evidence="1">Cell membrane</location>
        <topology evidence="1">Multi-pass membrane protein</topology>
    </subcellularLocation>
</comment>
<dbReference type="Pfam" id="PF09594">
    <property type="entry name" value="GT87"/>
    <property type="match status" value="1"/>
</dbReference>
<dbReference type="OrthoDB" id="5175994at2"/>
<feature type="region of interest" description="Disordered" evidence="8">
    <location>
        <begin position="408"/>
        <end position="444"/>
    </location>
</feature>
<sequence length="444" mass="49049">MVRSSSRATKAPTQSPGVAKTTPQLSGRQASTVLALVMWPLAAMSFIHKVLLVPQNKHETDDFTTVWEALHRFRAGIPVYSENYNTVDPHYLYSPGGTLLLSPLTALPGPGLGRLFYIAVNGGAIVAALAVLTVMFGHRLRGGVWPTAIFALFGTEAVYNTLLFSNNNGILLLFLVGFIHLLLHRRDILAGILIGLAITIKPQFAPLLFLPLVRKQWAVFAGGLGVPVLFNLAAWPLMTQPQEYVTELVPYLGQVRDYANSSIQGVGAYFGIPGPLILLLRVIAMLFVAVAVLLLLRYRERDELMWATTTSSILLAGVFLISNLGQMYYSMLLVPLLFTVTRSRSVMHNPVAWLGIYWCMSSDVWFSDRWEWPGRIVEFCRGTVGWALLIIAVGTTAAVWWMQDRRTARRPAPSSDDDRSSPTRSPTSTKEGDSTHDGLSQSHR</sequence>
<feature type="region of interest" description="Disordered" evidence="8">
    <location>
        <begin position="1"/>
        <end position="24"/>
    </location>
</feature>
<feature type="transmembrane region" description="Helical" evidence="9">
    <location>
        <begin position="386"/>
        <end position="402"/>
    </location>
</feature>
<feature type="transmembrane region" description="Helical" evidence="9">
    <location>
        <begin position="188"/>
        <end position="210"/>
    </location>
</feature>
<dbReference type="AlphaFoldDB" id="A0A364VAT5"/>
<reference evidence="10 11" key="1">
    <citation type="journal article" date="2018" name="Syst. Appl. Microbiol.">
        <title>Corynebacterium heidelbergense sp. nov., isolated from the preen glands of Egyptian geese (Alopochen aegyptiacus).</title>
        <authorList>
            <person name="Braun M.S."/>
            <person name="Wang E."/>
            <person name="Zimmermann S."/>
            <person name="Wink M."/>
        </authorList>
    </citation>
    <scope>NUCLEOTIDE SEQUENCE [LARGE SCALE GENOMIC DNA]</scope>
    <source>
        <strain evidence="10 11">DSM 104638</strain>
    </source>
</reference>
<evidence type="ECO:0000313" key="11">
    <source>
        <dbReference type="Proteomes" id="UP000251047"/>
    </source>
</evidence>
<keyword evidence="2" id="KW-1003">Cell membrane</keyword>
<keyword evidence="3 10" id="KW-0808">Transferase</keyword>
<keyword evidence="4 9" id="KW-0812">Transmembrane</keyword>
<feature type="transmembrane region" description="Helical" evidence="9">
    <location>
        <begin position="115"/>
        <end position="136"/>
    </location>
</feature>
<evidence type="ECO:0000256" key="2">
    <source>
        <dbReference type="ARBA" id="ARBA00022475"/>
    </source>
</evidence>
<evidence type="ECO:0000256" key="4">
    <source>
        <dbReference type="ARBA" id="ARBA00022692"/>
    </source>
</evidence>
<evidence type="ECO:0000256" key="1">
    <source>
        <dbReference type="ARBA" id="ARBA00004651"/>
    </source>
</evidence>
<feature type="transmembrane region" description="Helical" evidence="9">
    <location>
        <begin position="217"/>
        <end position="238"/>
    </location>
</feature>
<dbReference type="RefSeq" id="WP_112769735.1">
    <property type="nucleotide sequence ID" value="NZ_CP063191.1"/>
</dbReference>